<accession>A0A7R8YV94</accession>
<dbReference type="Pfam" id="PF23203">
    <property type="entry name" value="KIF21A"/>
    <property type="match status" value="1"/>
</dbReference>
<sequence>MDASIEENSTTAITTADQLQMMNSSSVVIEENNVVSVSSIGYERKLSSDGDDKDTSVRVAVRIRPQIPREIIDMCRICTTVTPGEPQVVLGGDKAFTFDYVFDINSTQTDIYAKCVEKLVDGSLKGYNATVLAYGQTGSGKTYTMGTGFDCDVTDIQEGIIPRAVRHIFSGIENLQTDENGVNRGTIQFSVAAQFMELYNEDIIDLLDPYNKGRVFKIHEDPAGGIYVSGATITPIHGPQDALKCLQQGALARTTASTQMNAQSSRSHALFTILIRRQRALSPEECGLPEGDLETLTSKFHFVDLAGSERLKRTGATGERAREGISINCGLLALGNVISALGDKSKRATHVPYRDSKLTRLLQDSLGGNSQTLMIACVSPSDRDFMETLNTLKYANRARNIKNKVLLNQDQSSRTIMQLRREIAALQIELLEYKQGKRSIDEEGNASISDTFQENAMLLADNKRLQQRLKAMQETINTLTDKNSELMLQKATMGWQATDSEKSVADMIGAYITEIEKLQAKLLESEQMYQQLKKSMTSPRNNFKMNNTFETPETILNMAKHELEKERELLMSRSLPGFNEDSSNSNVENNDSDSDSDTESDDKTGQMQAELNDISSDIELKTKLIEQLELSQQRMQVMRQHYEEKLHILNTKIMNTQKERDQVLSNMGSAPQTSQSNEKIKKVREEYERKINDMQRELRKLQSAQKEHVRLQRQLQSHESQLKTLRNELSDLKAMKTRLMRKMQEESNRHKEEESRKVREIAQLRKESRKQLNTIKSLQAQGAAKDQVLKRRTEEVTALRKSQRGMLSLKAQGRVQPKKTQIFSPRQARLKWENLQRTISRTVESKKTIVQLESELERLIHDREALSRDLANVRNKLRQNETPELISEEDTLKANLNYVQEVMTQIQHSIIDIEEGKESTSSNQLQSLIDNVQSVEEAKYLLEKLANITVAQTCDNTLAQTKLSENEARIKEFRDESDILQQLMQHILAQNPALTFSDLSQNFEYTKQRCSESWSTIDSNSTYDIPSDMPSILSDSQRGREMTSNHVEMRNHQNRSSRSPSPAPTIDLDHTSKVRRRTAQPQDLLFGDADNQVDKNDIMTRSFTQQEGAGRSFIPLARVPSAPGSLKQALNNTASPSLGRKPIDTTGANAVPVSPRVNRRPFPNKGSPGLEEDLTTPTHSPPVYRRMTSREDAAADVFSRLGAGTQDPSPGGNIQKYTGKTRAGVPLFCTHTVLGHNNSVLSIKVDDSTLFTAAADRTVKVWDLEKDAPQHCLATHPGPVIAVEYDRKTNLLFSASGPYVRVWDLRSSNIRAIKTLCSSGQTLTGNANITVAQAGESPITALCMGSSGNLYVAASDKVRIWDLKNLTCLGKLSGGHQAAVMCVTAWEGSSNTDFVATGSKDHYVKVFEVPSTGGVVYPLLNLEPPHYDGVQALAVAQDALGADAELFSGSRDSGIKRWDLRNGELKQSLNNAHKGWVSGMAISGDVLLSSCRGGIIRLWNVKTCDSLAEMKTDSSINDIVASGQRVFTASSSGEVRIWRFSLLDNNLSSSMPSNKSN</sequence>
<organism evidence="21 22">
    <name type="scientific">Hermetia illucens</name>
    <name type="common">Black soldier fly</name>
    <dbReference type="NCBI Taxonomy" id="343691"/>
    <lineage>
        <taxon>Eukaryota</taxon>
        <taxon>Metazoa</taxon>
        <taxon>Ecdysozoa</taxon>
        <taxon>Arthropoda</taxon>
        <taxon>Hexapoda</taxon>
        <taxon>Insecta</taxon>
        <taxon>Pterygota</taxon>
        <taxon>Neoptera</taxon>
        <taxon>Endopterygota</taxon>
        <taxon>Diptera</taxon>
        <taxon>Brachycera</taxon>
        <taxon>Stratiomyomorpha</taxon>
        <taxon>Stratiomyidae</taxon>
        <taxon>Hermetiinae</taxon>
        <taxon>Hermetia</taxon>
    </lineage>
</organism>
<keyword evidence="12 18" id="KW-0175">Coiled coil</keyword>
<feature type="compositionally biased region" description="Low complexity" evidence="19">
    <location>
        <begin position="579"/>
        <end position="589"/>
    </location>
</feature>
<dbReference type="InterPro" id="IPR001752">
    <property type="entry name" value="Kinesin_motor_dom"/>
</dbReference>
<dbReference type="GO" id="GO:0007052">
    <property type="term" value="P:mitotic spindle organization"/>
    <property type="evidence" value="ECO:0007669"/>
    <property type="project" value="TreeGrafter"/>
</dbReference>
<dbReference type="GO" id="GO:0030425">
    <property type="term" value="C:dendrite"/>
    <property type="evidence" value="ECO:0007669"/>
    <property type="project" value="UniProtKB-SubCell"/>
</dbReference>
<dbReference type="InterPro" id="IPR056532">
    <property type="entry name" value="KIF21A/B_hel_2"/>
</dbReference>
<dbReference type="InterPro" id="IPR036961">
    <property type="entry name" value="Kinesin_motor_dom_sf"/>
</dbReference>
<feature type="coiled-coil region" evidence="18">
    <location>
        <begin position="849"/>
        <end position="876"/>
    </location>
</feature>
<feature type="domain" description="Kinesin motor" evidence="20">
    <location>
        <begin position="56"/>
        <end position="401"/>
    </location>
</feature>
<dbReference type="InterPro" id="IPR056533">
    <property type="entry name" value="KIF21A/B_hel_1"/>
</dbReference>
<dbReference type="InterPro" id="IPR036322">
    <property type="entry name" value="WD40_repeat_dom_sf"/>
</dbReference>
<evidence type="ECO:0000256" key="14">
    <source>
        <dbReference type="ARBA" id="ARBA00023212"/>
    </source>
</evidence>
<feature type="region of interest" description="Disordered" evidence="19">
    <location>
        <begin position="1134"/>
        <end position="1184"/>
    </location>
</feature>
<dbReference type="GO" id="GO:0003777">
    <property type="term" value="F:microtubule motor activity"/>
    <property type="evidence" value="ECO:0007669"/>
    <property type="project" value="InterPro"/>
</dbReference>
<feature type="binding site" evidence="17">
    <location>
        <begin position="135"/>
        <end position="142"/>
    </location>
    <ligand>
        <name>ATP</name>
        <dbReference type="ChEBI" id="CHEBI:30616"/>
    </ligand>
</feature>
<evidence type="ECO:0000256" key="1">
    <source>
        <dbReference type="ARBA" id="ARBA00004245"/>
    </source>
</evidence>
<dbReference type="InParanoid" id="A0A7R8YV94"/>
<dbReference type="InterPro" id="IPR019775">
    <property type="entry name" value="WD40_repeat_CS"/>
</dbReference>
<evidence type="ECO:0000256" key="6">
    <source>
        <dbReference type="ARBA" id="ARBA00022553"/>
    </source>
</evidence>
<evidence type="ECO:0000256" key="13">
    <source>
        <dbReference type="ARBA" id="ARBA00023175"/>
    </source>
</evidence>
<keyword evidence="13 17" id="KW-0505">Motor protein</keyword>
<dbReference type="Pfam" id="PF00225">
    <property type="entry name" value="Kinesin"/>
    <property type="match status" value="1"/>
</dbReference>
<dbReference type="FunFam" id="3.40.850.10:FF:000011">
    <property type="entry name" value="Kinesin family member 21A"/>
    <property type="match status" value="1"/>
</dbReference>
<dbReference type="PROSITE" id="PS00411">
    <property type="entry name" value="KINESIN_MOTOR_1"/>
    <property type="match status" value="1"/>
</dbReference>
<evidence type="ECO:0000256" key="11">
    <source>
        <dbReference type="ARBA" id="ARBA00022840"/>
    </source>
</evidence>
<dbReference type="InterPro" id="IPR027640">
    <property type="entry name" value="Kinesin-like_fam"/>
</dbReference>
<evidence type="ECO:0000256" key="15">
    <source>
        <dbReference type="ARBA" id="ARBA00023273"/>
    </source>
</evidence>
<comment type="similarity">
    <text evidence="17">Belongs to the TRAFAC class myosin-kinesin ATPase superfamily. Kinesin family.</text>
</comment>
<evidence type="ECO:0000256" key="19">
    <source>
        <dbReference type="SAM" id="MobiDB-lite"/>
    </source>
</evidence>
<feature type="repeat" description="WD" evidence="16">
    <location>
        <begin position="1233"/>
        <end position="1265"/>
    </location>
</feature>
<reference evidence="21 22" key="1">
    <citation type="submission" date="2020-11" db="EMBL/GenBank/DDBJ databases">
        <authorList>
            <person name="Wallbank WR R."/>
            <person name="Pardo Diaz C."/>
            <person name="Kozak K."/>
            <person name="Martin S."/>
            <person name="Jiggins C."/>
            <person name="Moest M."/>
            <person name="Warren A I."/>
            <person name="Generalovic N T."/>
            <person name="Byers J.R.P. K."/>
            <person name="Montejo-Kovacevich G."/>
            <person name="Yen C E."/>
        </authorList>
    </citation>
    <scope>NUCLEOTIDE SEQUENCE [LARGE SCALE GENOMIC DNA]</scope>
</reference>
<evidence type="ECO:0000256" key="8">
    <source>
        <dbReference type="ARBA" id="ARBA00022701"/>
    </source>
</evidence>
<dbReference type="GO" id="GO:0030426">
    <property type="term" value="C:growth cone"/>
    <property type="evidence" value="ECO:0007669"/>
    <property type="project" value="UniProtKB-SubCell"/>
</dbReference>
<feature type="coiled-coil region" evidence="18">
    <location>
        <begin position="625"/>
        <end position="781"/>
    </location>
</feature>
<dbReference type="CDD" id="cd00200">
    <property type="entry name" value="WD40"/>
    <property type="match status" value="1"/>
</dbReference>
<evidence type="ECO:0000256" key="2">
    <source>
        <dbReference type="ARBA" id="ARBA00004279"/>
    </source>
</evidence>
<dbReference type="InterPro" id="IPR015943">
    <property type="entry name" value="WD40/YVTN_repeat-like_dom_sf"/>
</dbReference>
<feature type="region of interest" description="Disordered" evidence="19">
    <location>
        <begin position="1048"/>
        <end position="1080"/>
    </location>
</feature>
<evidence type="ECO:0000256" key="10">
    <source>
        <dbReference type="ARBA" id="ARBA00022741"/>
    </source>
</evidence>
<dbReference type="GO" id="GO:0005874">
    <property type="term" value="C:microtubule"/>
    <property type="evidence" value="ECO:0007669"/>
    <property type="project" value="UniProtKB-KW"/>
</dbReference>
<dbReference type="GO" id="GO:0008017">
    <property type="term" value="F:microtubule binding"/>
    <property type="evidence" value="ECO:0007669"/>
    <property type="project" value="InterPro"/>
</dbReference>
<dbReference type="OrthoDB" id="3176171at2759"/>
<dbReference type="PANTHER" id="PTHR47969:SF15">
    <property type="entry name" value="CHROMOSOME-ASSOCIATED KINESIN KIF4A-RELATED"/>
    <property type="match status" value="1"/>
</dbReference>
<dbReference type="CDD" id="cd22248">
    <property type="entry name" value="Rcc_KIF21"/>
    <property type="match status" value="1"/>
</dbReference>
<proteinExistence type="inferred from homology"/>
<dbReference type="GO" id="GO:0007018">
    <property type="term" value="P:microtubule-based movement"/>
    <property type="evidence" value="ECO:0007669"/>
    <property type="project" value="InterPro"/>
</dbReference>
<dbReference type="InterPro" id="IPR019821">
    <property type="entry name" value="Kinesin_motor_CS"/>
</dbReference>
<dbReference type="EMBL" id="LR899011">
    <property type="protein sequence ID" value="CAD7086089.1"/>
    <property type="molecule type" value="Genomic_DNA"/>
</dbReference>
<evidence type="ECO:0000256" key="16">
    <source>
        <dbReference type="PROSITE-ProRule" id="PRU00221"/>
    </source>
</evidence>
<feature type="region of interest" description="Disordered" evidence="19">
    <location>
        <begin position="575"/>
        <end position="605"/>
    </location>
</feature>
<gene>
    <name evidence="21" type="ORF">HERILL_LOCUS8886</name>
</gene>
<dbReference type="GO" id="GO:0005875">
    <property type="term" value="C:microtubule associated complex"/>
    <property type="evidence" value="ECO:0007669"/>
    <property type="project" value="TreeGrafter"/>
</dbReference>
<keyword evidence="10 17" id="KW-0547">Nucleotide-binding</keyword>
<evidence type="ECO:0000313" key="22">
    <source>
        <dbReference type="Proteomes" id="UP000594454"/>
    </source>
</evidence>
<dbReference type="PROSITE" id="PS50067">
    <property type="entry name" value="KINESIN_MOTOR_2"/>
    <property type="match status" value="1"/>
</dbReference>
<evidence type="ECO:0000313" key="21">
    <source>
        <dbReference type="EMBL" id="CAD7086089.1"/>
    </source>
</evidence>
<feature type="compositionally biased region" description="Acidic residues" evidence="19">
    <location>
        <begin position="590"/>
        <end position="600"/>
    </location>
</feature>
<dbReference type="PROSITE" id="PS50082">
    <property type="entry name" value="WD_REPEATS_2"/>
    <property type="match status" value="2"/>
</dbReference>
<dbReference type="Pfam" id="PF00400">
    <property type="entry name" value="WD40"/>
    <property type="match status" value="2"/>
</dbReference>
<evidence type="ECO:0000256" key="5">
    <source>
        <dbReference type="ARBA" id="ARBA00022490"/>
    </source>
</evidence>
<evidence type="ECO:0000259" key="20">
    <source>
        <dbReference type="PROSITE" id="PS50067"/>
    </source>
</evidence>
<feature type="repeat" description="WD" evidence="16">
    <location>
        <begin position="1423"/>
        <end position="1468"/>
    </location>
</feature>
<dbReference type="Gene3D" id="2.130.10.10">
    <property type="entry name" value="YVTN repeat-like/Quinoprotein amine dehydrogenase"/>
    <property type="match status" value="2"/>
</dbReference>
<feature type="coiled-coil region" evidence="18">
    <location>
        <begin position="956"/>
        <end position="983"/>
    </location>
</feature>
<keyword evidence="6" id="KW-0597">Phosphoprotein</keyword>
<dbReference type="GO" id="GO:0051231">
    <property type="term" value="P:spindle elongation"/>
    <property type="evidence" value="ECO:0007669"/>
    <property type="project" value="TreeGrafter"/>
</dbReference>
<dbReference type="FunCoup" id="A0A7R8YV94">
    <property type="interactions" value="81"/>
</dbReference>
<keyword evidence="11 17" id="KW-0067">ATP-binding</keyword>
<protein>
    <recommendedName>
        <fullName evidence="20">Kinesin motor domain-containing protein</fullName>
    </recommendedName>
</protein>
<dbReference type="PANTHER" id="PTHR47969">
    <property type="entry name" value="CHROMOSOME-ASSOCIATED KINESIN KIF4A-RELATED"/>
    <property type="match status" value="1"/>
</dbReference>
<evidence type="ECO:0000256" key="9">
    <source>
        <dbReference type="ARBA" id="ARBA00022737"/>
    </source>
</evidence>
<keyword evidence="8" id="KW-0493">Microtubule</keyword>
<dbReference type="PROSITE" id="PS50294">
    <property type="entry name" value="WD_REPEATS_REGION"/>
    <property type="match status" value="1"/>
</dbReference>
<dbReference type="OMA" id="QVAHTDV"/>
<dbReference type="Pfam" id="PF23204">
    <property type="entry name" value="KIF21A_2nd"/>
    <property type="match status" value="1"/>
</dbReference>
<dbReference type="PROSITE" id="PS00678">
    <property type="entry name" value="WD_REPEATS_1"/>
    <property type="match status" value="1"/>
</dbReference>
<evidence type="ECO:0000256" key="7">
    <source>
        <dbReference type="ARBA" id="ARBA00022574"/>
    </source>
</evidence>
<dbReference type="GO" id="GO:0005524">
    <property type="term" value="F:ATP binding"/>
    <property type="evidence" value="ECO:0007669"/>
    <property type="project" value="UniProtKB-UniRule"/>
</dbReference>
<keyword evidence="14" id="KW-0206">Cytoskeleton</keyword>
<dbReference type="PRINTS" id="PR00380">
    <property type="entry name" value="KINESINHEAVY"/>
</dbReference>
<dbReference type="SMART" id="SM00320">
    <property type="entry name" value="WD40"/>
    <property type="match status" value="7"/>
</dbReference>
<feature type="coiled-coil region" evidence="18">
    <location>
        <begin position="409"/>
        <end position="489"/>
    </location>
</feature>
<keyword evidence="22" id="KW-1185">Reference proteome</keyword>
<dbReference type="SUPFAM" id="SSF50978">
    <property type="entry name" value="WD40 repeat-like"/>
    <property type="match status" value="1"/>
</dbReference>
<evidence type="ECO:0000256" key="4">
    <source>
        <dbReference type="ARBA" id="ARBA00004624"/>
    </source>
</evidence>
<dbReference type="SMART" id="SM00129">
    <property type="entry name" value="KISc"/>
    <property type="match status" value="1"/>
</dbReference>
<evidence type="ECO:0000256" key="18">
    <source>
        <dbReference type="SAM" id="Coils"/>
    </source>
</evidence>
<keyword evidence="9" id="KW-0677">Repeat</keyword>
<evidence type="ECO:0000256" key="3">
    <source>
        <dbReference type="ARBA" id="ARBA00004489"/>
    </source>
</evidence>
<keyword evidence="7 16" id="KW-0853">WD repeat</keyword>
<dbReference type="InterPro" id="IPR001680">
    <property type="entry name" value="WD40_rpt"/>
</dbReference>
<evidence type="ECO:0000256" key="12">
    <source>
        <dbReference type="ARBA" id="ARBA00023054"/>
    </source>
</evidence>
<evidence type="ECO:0000256" key="17">
    <source>
        <dbReference type="PROSITE-ProRule" id="PRU00283"/>
    </source>
</evidence>
<dbReference type="Proteomes" id="UP000594454">
    <property type="component" value="Chromosome 3"/>
</dbReference>
<dbReference type="Pfam" id="PF25764">
    <property type="entry name" value="KIF21A_4th"/>
    <property type="match status" value="1"/>
</dbReference>
<keyword evidence="5" id="KW-0963">Cytoplasm</keyword>
<comment type="subcellular location">
    <subcellularLocation>
        <location evidence="3">Cell projection</location>
        <location evidence="3">Axon</location>
    </subcellularLocation>
    <subcellularLocation>
        <location evidence="2">Cell projection</location>
        <location evidence="2">Dendrite</location>
    </subcellularLocation>
    <subcellularLocation>
        <location evidence="4">Cell projection</location>
        <location evidence="4">Growth cone</location>
    </subcellularLocation>
    <subcellularLocation>
        <location evidence="1">Cytoplasm</location>
        <location evidence="1">Cytoskeleton</location>
    </subcellularLocation>
</comment>
<dbReference type="InterPro" id="IPR027417">
    <property type="entry name" value="P-loop_NTPase"/>
</dbReference>
<keyword evidence="15" id="KW-0966">Cell projection</keyword>
<name>A0A7R8YV94_HERIL</name>
<dbReference type="Gene3D" id="3.40.850.10">
    <property type="entry name" value="Kinesin motor domain"/>
    <property type="match status" value="1"/>
</dbReference>
<dbReference type="SUPFAM" id="SSF52540">
    <property type="entry name" value="P-loop containing nucleoside triphosphate hydrolases"/>
    <property type="match status" value="1"/>
</dbReference>
<dbReference type="CDD" id="cd01372">
    <property type="entry name" value="KISc_KIF4"/>
    <property type="match status" value="1"/>
</dbReference>